<comment type="caution">
    <text evidence="2">The sequence shown here is derived from an EMBL/GenBank/DDBJ whole genome shotgun (WGS) entry which is preliminary data.</text>
</comment>
<keyword evidence="1" id="KW-0732">Signal</keyword>
<feature type="signal peptide" evidence="1">
    <location>
        <begin position="1"/>
        <end position="21"/>
    </location>
</feature>
<protein>
    <submittedName>
        <fullName evidence="2">Uncharacterized protein</fullName>
    </submittedName>
</protein>
<evidence type="ECO:0000256" key="1">
    <source>
        <dbReference type="SAM" id="SignalP"/>
    </source>
</evidence>
<reference evidence="2 3" key="1">
    <citation type="submission" date="2024-06" db="EMBL/GenBank/DDBJ databases">
        <title>A chromosome-level genome assembly of beet webworm, Loxostege sticticalis.</title>
        <authorList>
            <person name="Zhang Y."/>
        </authorList>
    </citation>
    <scope>NUCLEOTIDE SEQUENCE [LARGE SCALE GENOMIC DNA]</scope>
    <source>
        <strain evidence="2">AQ028</strain>
        <tissue evidence="2">Male pupae</tissue>
    </source>
</reference>
<proteinExistence type="predicted"/>
<evidence type="ECO:0000313" key="3">
    <source>
        <dbReference type="Proteomes" id="UP001549921"/>
    </source>
</evidence>
<dbReference type="Proteomes" id="UP001549921">
    <property type="component" value="Unassembled WGS sequence"/>
</dbReference>
<name>A0ABD0S6A0_LOXSC</name>
<dbReference type="EMBL" id="JBEDNZ010000028">
    <property type="protein sequence ID" value="KAL0809591.1"/>
    <property type="molecule type" value="Genomic_DNA"/>
</dbReference>
<organism evidence="2 3">
    <name type="scientific">Loxostege sticticalis</name>
    <name type="common">Beet webworm moth</name>
    <dbReference type="NCBI Taxonomy" id="481309"/>
    <lineage>
        <taxon>Eukaryota</taxon>
        <taxon>Metazoa</taxon>
        <taxon>Ecdysozoa</taxon>
        <taxon>Arthropoda</taxon>
        <taxon>Hexapoda</taxon>
        <taxon>Insecta</taxon>
        <taxon>Pterygota</taxon>
        <taxon>Neoptera</taxon>
        <taxon>Endopterygota</taxon>
        <taxon>Lepidoptera</taxon>
        <taxon>Glossata</taxon>
        <taxon>Ditrysia</taxon>
        <taxon>Pyraloidea</taxon>
        <taxon>Crambidae</taxon>
        <taxon>Pyraustinae</taxon>
        <taxon>Loxostege</taxon>
    </lineage>
</organism>
<feature type="chain" id="PRO_5044789562" evidence="1">
    <location>
        <begin position="22"/>
        <end position="135"/>
    </location>
</feature>
<dbReference type="AlphaFoldDB" id="A0ABD0S6A0"/>
<sequence>MASKILALVCLQALFMKEALSMPSIIGAPNSNLPVTTNVVPSSVLSGTVSQSVAAAYTPNWPASAQSVPLVTEILPSLQFGELGVDGDMQVGGMIKISGTFPVFGNIAVDGSVPSHGTAYVDTANVFANECACFN</sequence>
<accession>A0ABD0S6A0</accession>
<gene>
    <name evidence="2" type="ORF">ABMA28_011124</name>
</gene>
<evidence type="ECO:0000313" key="2">
    <source>
        <dbReference type="EMBL" id="KAL0809591.1"/>
    </source>
</evidence>